<dbReference type="Proteomes" id="UP000664277">
    <property type="component" value="Unassembled WGS sequence"/>
</dbReference>
<dbReference type="InterPro" id="IPR012654">
    <property type="entry name" value="CHP02391"/>
</dbReference>
<protein>
    <recommendedName>
        <fullName evidence="1">Conserved hypothetical protein CHP02391 domain-containing protein</fullName>
    </recommendedName>
</protein>
<name>A0A8J7TKH3_9BACT</name>
<comment type="caution">
    <text evidence="2">The sequence shown here is derived from an EMBL/GenBank/DDBJ whole genome shotgun (WGS) entry which is preliminary data.</text>
</comment>
<evidence type="ECO:0000259" key="1">
    <source>
        <dbReference type="Pfam" id="PF09509"/>
    </source>
</evidence>
<accession>A0A8J7TKH3</accession>
<sequence length="272" mass="30168">MPGPNQLPPVPAVGLTLAQPKERVEQALDQAIAKGRNLLSRKADSPQMMEDLKRQNWSWVLETSEMLKSCFSTESVQLYFASNVYFVPSLKANDFERDLDEFPMIVNGRVDRLNGFRKMAAVIPEPPCGDFLAALSHPAIYHSCWRPFELGQHGKAIALAVKEVEDAIRLATSGNIKESGAELVRKAFDAEEGILASPENPPIENEGIADIIAGFFKRYKGIPENAPIAIQQTARIMSLASYIMHTLDSIHIAPKESSEPAAEPYEFEFLKD</sequence>
<organism evidence="2 3">
    <name type="scientific">Candidatus Obscuribacter phosphatis</name>
    <dbReference type="NCBI Taxonomy" id="1906157"/>
    <lineage>
        <taxon>Bacteria</taxon>
        <taxon>Bacillati</taxon>
        <taxon>Candidatus Melainabacteria</taxon>
        <taxon>Candidatus Obscuribacterales</taxon>
        <taxon>Candidatus Obscuribacteraceae</taxon>
        <taxon>Candidatus Obscuribacter</taxon>
    </lineage>
</organism>
<proteinExistence type="predicted"/>
<dbReference type="Pfam" id="PF09509">
    <property type="entry name" value="Hypoth_Ymh"/>
    <property type="match status" value="1"/>
</dbReference>
<dbReference type="EMBL" id="JAFLCK010000001">
    <property type="protein sequence ID" value="MBN8658730.1"/>
    <property type="molecule type" value="Genomic_DNA"/>
</dbReference>
<feature type="domain" description="Conserved hypothetical protein CHP02391" evidence="1">
    <location>
        <begin position="136"/>
        <end position="222"/>
    </location>
</feature>
<evidence type="ECO:0000313" key="3">
    <source>
        <dbReference type="Proteomes" id="UP000664277"/>
    </source>
</evidence>
<dbReference type="AlphaFoldDB" id="A0A8J7TKH3"/>
<reference evidence="2" key="1">
    <citation type="submission" date="2021-02" db="EMBL/GenBank/DDBJ databases">
        <title>Genome-Resolved Metagenomics of a Microbial Community Performing Photosynthetic Biological Nutrient Removal.</title>
        <authorList>
            <person name="Mcdaniel E.A."/>
        </authorList>
    </citation>
    <scope>NUCLEOTIDE SEQUENCE</scope>
    <source>
        <strain evidence="2">UWPOB_OBS1</strain>
    </source>
</reference>
<evidence type="ECO:0000313" key="2">
    <source>
        <dbReference type="EMBL" id="MBN8658730.1"/>
    </source>
</evidence>
<gene>
    <name evidence="2" type="ORF">J0M35_00070</name>
</gene>